<sequence>METYLLDWANLLLRWLHVITAIAWVGSSFYFVWLDNHLIRPKSPDLLEKGVDGALWAVHGGGFYNPQKYMVAPKKIHTELHWFYWESYSTWLSGFALFTVLYLFNAGTFLIDKSVYAWSPMGAVAGALGFLVAFWLVYDGICRLFGAGPEADRKVGLLVLGFIVLASWLACQLFAGRAAFLLVGAMMATAMSANVFFWIIPGQRKVVAAMMAGQPVDPVHGKRGKQRSVHNTYFTLPVLVAMLSNHYSMLFSHRWNWLLLVLVMLAGALIRHFFVARHKTHMKGQPAPWGWAVAGVAPLWLALVLAAPWARLGVPAAPAGAPTFAQVQAVVAQRCQACHNAELANKGVALHTPALIAQHAAQIHQQVVVARAMPLNNATQITEDERALLGRWFEAGAKGP</sequence>
<dbReference type="AlphaFoldDB" id="A0A7C9TGC4"/>
<proteinExistence type="predicted"/>
<feature type="transmembrane region" description="Helical" evidence="5">
    <location>
        <begin position="288"/>
        <end position="310"/>
    </location>
</feature>
<dbReference type="RefSeq" id="WP_163455485.1">
    <property type="nucleotide sequence ID" value="NZ_JAAGOH010000001.1"/>
</dbReference>
<evidence type="ECO:0000256" key="4">
    <source>
        <dbReference type="PROSITE-ProRule" id="PRU00433"/>
    </source>
</evidence>
<dbReference type="GO" id="GO:0020037">
    <property type="term" value="F:heme binding"/>
    <property type="evidence" value="ECO:0007669"/>
    <property type="project" value="InterPro"/>
</dbReference>
<keyword evidence="3 4" id="KW-0408">Iron</keyword>
<keyword evidence="2 4" id="KW-0479">Metal-binding</keyword>
<gene>
    <name evidence="7" type="ORF">G3A44_00255</name>
</gene>
<dbReference type="GO" id="GO:0009055">
    <property type="term" value="F:electron transfer activity"/>
    <property type="evidence" value="ECO:0007669"/>
    <property type="project" value="InterPro"/>
</dbReference>
<evidence type="ECO:0000259" key="6">
    <source>
        <dbReference type="PROSITE" id="PS51007"/>
    </source>
</evidence>
<feature type="transmembrane region" description="Helical" evidence="5">
    <location>
        <begin position="83"/>
        <end position="104"/>
    </location>
</feature>
<feature type="transmembrane region" description="Helical" evidence="5">
    <location>
        <begin position="181"/>
        <end position="200"/>
    </location>
</feature>
<evidence type="ECO:0000256" key="2">
    <source>
        <dbReference type="ARBA" id="ARBA00022723"/>
    </source>
</evidence>
<feature type="transmembrane region" description="Helical" evidence="5">
    <location>
        <begin position="157"/>
        <end position="175"/>
    </location>
</feature>
<evidence type="ECO:0000256" key="1">
    <source>
        <dbReference type="ARBA" id="ARBA00022617"/>
    </source>
</evidence>
<organism evidence="7 8">
    <name type="scientific">Ideonella livida</name>
    <dbReference type="NCBI Taxonomy" id="2707176"/>
    <lineage>
        <taxon>Bacteria</taxon>
        <taxon>Pseudomonadati</taxon>
        <taxon>Pseudomonadota</taxon>
        <taxon>Betaproteobacteria</taxon>
        <taxon>Burkholderiales</taxon>
        <taxon>Sphaerotilaceae</taxon>
        <taxon>Ideonella</taxon>
    </lineage>
</organism>
<name>A0A7C9TGC4_9BURK</name>
<evidence type="ECO:0000313" key="7">
    <source>
        <dbReference type="EMBL" id="NDY89619.1"/>
    </source>
</evidence>
<evidence type="ECO:0000256" key="3">
    <source>
        <dbReference type="ARBA" id="ARBA00023004"/>
    </source>
</evidence>
<protein>
    <recommendedName>
        <fullName evidence="6">Cytochrome c domain-containing protein</fullName>
    </recommendedName>
</protein>
<evidence type="ECO:0000313" key="8">
    <source>
        <dbReference type="Proteomes" id="UP000484255"/>
    </source>
</evidence>
<dbReference type="SUPFAM" id="SSF46626">
    <property type="entry name" value="Cytochrome c"/>
    <property type="match status" value="1"/>
</dbReference>
<keyword evidence="1 4" id="KW-0349">Heme</keyword>
<dbReference type="Proteomes" id="UP000484255">
    <property type="component" value="Unassembled WGS sequence"/>
</dbReference>
<accession>A0A7C9TGC4</accession>
<feature type="transmembrane region" description="Helical" evidence="5">
    <location>
        <begin position="116"/>
        <end position="137"/>
    </location>
</feature>
<keyword evidence="8" id="KW-1185">Reference proteome</keyword>
<feature type="transmembrane region" description="Helical" evidence="5">
    <location>
        <begin position="12"/>
        <end position="33"/>
    </location>
</feature>
<feature type="transmembrane region" description="Helical" evidence="5">
    <location>
        <begin position="257"/>
        <end position="276"/>
    </location>
</feature>
<keyword evidence="5" id="KW-0812">Transmembrane</keyword>
<evidence type="ECO:0000256" key="5">
    <source>
        <dbReference type="SAM" id="Phobius"/>
    </source>
</evidence>
<reference evidence="7 8" key="1">
    <citation type="submission" date="2020-02" db="EMBL/GenBank/DDBJ databases">
        <title>Ideonella bacterium strain TBM-1.</title>
        <authorList>
            <person name="Chen W.-M."/>
        </authorList>
    </citation>
    <scope>NUCLEOTIDE SEQUENCE [LARGE SCALE GENOMIC DNA]</scope>
    <source>
        <strain evidence="7 8">TBM-1</strain>
    </source>
</reference>
<dbReference type="Pfam" id="PF06181">
    <property type="entry name" value="Urate_ox_N"/>
    <property type="match status" value="1"/>
</dbReference>
<dbReference type="InterPro" id="IPR036909">
    <property type="entry name" value="Cyt_c-like_dom_sf"/>
</dbReference>
<comment type="caution">
    <text evidence="7">The sequence shown here is derived from an EMBL/GenBank/DDBJ whole genome shotgun (WGS) entry which is preliminary data.</text>
</comment>
<feature type="domain" description="Cytochrome c" evidence="6">
    <location>
        <begin position="315"/>
        <end position="397"/>
    </location>
</feature>
<dbReference type="GO" id="GO:0046872">
    <property type="term" value="F:metal ion binding"/>
    <property type="evidence" value="ECO:0007669"/>
    <property type="project" value="UniProtKB-KW"/>
</dbReference>
<dbReference type="InterPro" id="IPR009056">
    <property type="entry name" value="Cyt_c-like_dom"/>
</dbReference>
<keyword evidence="5" id="KW-1133">Transmembrane helix</keyword>
<dbReference type="InterPro" id="IPR010389">
    <property type="entry name" value="Urate_ox_N"/>
</dbReference>
<keyword evidence="5" id="KW-0472">Membrane</keyword>
<dbReference type="PROSITE" id="PS51007">
    <property type="entry name" value="CYTC"/>
    <property type="match status" value="1"/>
</dbReference>
<dbReference type="EMBL" id="JAAGOH010000001">
    <property type="protein sequence ID" value="NDY89619.1"/>
    <property type="molecule type" value="Genomic_DNA"/>
</dbReference>
<feature type="transmembrane region" description="Helical" evidence="5">
    <location>
        <begin position="232"/>
        <end position="251"/>
    </location>
</feature>